<dbReference type="InterPro" id="IPR051906">
    <property type="entry name" value="TolC-like"/>
</dbReference>
<dbReference type="eggNOG" id="COG1538">
    <property type="taxonomic scope" value="Bacteria"/>
</dbReference>
<evidence type="ECO:0000256" key="2">
    <source>
        <dbReference type="ARBA" id="ARBA00007613"/>
    </source>
</evidence>
<dbReference type="InterPro" id="IPR003423">
    <property type="entry name" value="OMP_efflux"/>
</dbReference>
<dbReference type="GO" id="GO:1990281">
    <property type="term" value="C:efflux pump complex"/>
    <property type="evidence" value="ECO:0007669"/>
    <property type="project" value="TreeGrafter"/>
</dbReference>
<dbReference type="NCBIfam" id="TIGR01844">
    <property type="entry name" value="type_I_sec_TolC"/>
    <property type="match status" value="1"/>
</dbReference>
<evidence type="ECO:0008006" key="10">
    <source>
        <dbReference type="Google" id="ProtNLM"/>
    </source>
</evidence>
<comment type="similarity">
    <text evidence="2">Belongs to the outer membrane factor (OMF) (TC 1.B.17) family.</text>
</comment>
<dbReference type="PANTHER" id="PTHR30026:SF22">
    <property type="entry name" value="OUTER MEMBRANE EFFLUX PROTEIN"/>
    <property type="match status" value="1"/>
</dbReference>
<evidence type="ECO:0000256" key="5">
    <source>
        <dbReference type="ARBA" id="ARBA00022692"/>
    </source>
</evidence>
<evidence type="ECO:0000256" key="4">
    <source>
        <dbReference type="ARBA" id="ARBA00022452"/>
    </source>
</evidence>
<keyword evidence="7" id="KW-0998">Cell outer membrane</keyword>
<keyword evidence="4" id="KW-1134">Transmembrane beta strand</keyword>
<keyword evidence="5" id="KW-0812">Transmembrane</keyword>
<proteinExistence type="inferred from homology"/>
<evidence type="ECO:0000256" key="3">
    <source>
        <dbReference type="ARBA" id="ARBA00022448"/>
    </source>
</evidence>
<dbReference type="InterPro" id="IPR010130">
    <property type="entry name" value="T1SS_OMP_TolC"/>
</dbReference>
<organism evidence="8 9">
    <name type="scientific">Endozoicomonas numazuensis</name>
    <dbReference type="NCBI Taxonomy" id="1137799"/>
    <lineage>
        <taxon>Bacteria</taxon>
        <taxon>Pseudomonadati</taxon>
        <taxon>Pseudomonadota</taxon>
        <taxon>Gammaproteobacteria</taxon>
        <taxon>Oceanospirillales</taxon>
        <taxon>Endozoicomonadaceae</taxon>
        <taxon>Endozoicomonas</taxon>
    </lineage>
</organism>
<keyword evidence="6" id="KW-0472">Membrane</keyword>
<dbReference type="Pfam" id="PF02321">
    <property type="entry name" value="OEP"/>
    <property type="match status" value="2"/>
</dbReference>
<protein>
    <recommendedName>
        <fullName evidence="10">Channel protein TolC</fullName>
    </recommendedName>
</protein>
<keyword evidence="3" id="KW-0813">Transport</keyword>
<dbReference type="Proteomes" id="UP000028073">
    <property type="component" value="Unassembled WGS sequence"/>
</dbReference>
<dbReference type="GO" id="GO:0015562">
    <property type="term" value="F:efflux transmembrane transporter activity"/>
    <property type="evidence" value="ECO:0007669"/>
    <property type="project" value="InterPro"/>
</dbReference>
<evidence type="ECO:0000256" key="7">
    <source>
        <dbReference type="ARBA" id="ARBA00023237"/>
    </source>
</evidence>
<dbReference type="PANTHER" id="PTHR30026">
    <property type="entry name" value="OUTER MEMBRANE PROTEIN TOLC"/>
    <property type="match status" value="1"/>
</dbReference>
<comment type="caution">
    <text evidence="8">The sequence shown here is derived from an EMBL/GenBank/DDBJ whole genome shotgun (WGS) entry which is preliminary data.</text>
</comment>
<sequence length="416" mass="45868">MNTALATNPEIMVRTSAAQAVGHEVKQARAGFYPKVDLSGNVGYERTRNGTTLGAYNTGQSTDKHADRTTRQASLTATQLLWDGQFTSYDLERQEARSKAANLEICSIVESISLNAIEAYIGVIRNRLLVESAEDNLTQHEEIVKLIRRKADIGLSSDADQAQAEGRLVLAKANHITSQAALRDAETLYRRVVGNLPETFETPDSVDQMPMDLESALKLAGSHHPILEIARTDVEAAEAQYEGSKSTFSPTVELALGATWGKDVNGDKGTVYDHSALVRFNFNLYNGGADSARKAQTSQLMNEAIEVKNRVQRQIEEEVRLAWVAVSFGQDRLNPLESHVSLSRESRDYYKKQFQVGTRTLLDMLDSQREFFNASNALIRGSNDLKFSEYRLLQSTGSLATGLSATLPESASQCRS</sequence>
<name>A0A081N9H0_9GAMM</name>
<dbReference type="GO" id="GO:0015288">
    <property type="term" value="F:porin activity"/>
    <property type="evidence" value="ECO:0007669"/>
    <property type="project" value="TreeGrafter"/>
</dbReference>
<dbReference type="SUPFAM" id="SSF56954">
    <property type="entry name" value="Outer membrane efflux proteins (OEP)"/>
    <property type="match status" value="1"/>
</dbReference>
<comment type="subcellular location">
    <subcellularLocation>
        <location evidence="1">Cell outer membrane</location>
    </subcellularLocation>
</comment>
<dbReference type="AlphaFoldDB" id="A0A081N9H0"/>
<dbReference type="Gene3D" id="1.20.1600.10">
    <property type="entry name" value="Outer membrane efflux proteins (OEP)"/>
    <property type="match status" value="1"/>
</dbReference>
<keyword evidence="9" id="KW-1185">Reference proteome</keyword>
<dbReference type="STRING" id="1137799.GZ78_24840"/>
<evidence type="ECO:0000313" key="8">
    <source>
        <dbReference type="EMBL" id="KEQ15093.1"/>
    </source>
</evidence>
<reference evidence="8 9" key="1">
    <citation type="submission" date="2014-06" db="EMBL/GenBank/DDBJ databases">
        <title>Whole Genome Sequences of Three Symbiotic Endozoicomonas Bacteria.</title>
        <authorList>
            <person name="Neave M.J."/>
            <person name="Apprill A."/>
            <person name="Voolstra C.R."/>
        </authorList>
    </citation>
    <scope>NUCLEOTIDE SEQUENCE [LARGE SCALE GENOMIC DNA]</scope>
    <source>
        <strain evidence="8 9">DSM 25634</strain>
    </source>
</reference>
<dbReference type="EMBL" id="JOKH01000007">
    <property type="protein sequence ID" value="KEQ15093.1"/>
    <property type="molecule type" value="Genomic_DNA"/>
</dbReference>
<gene>
    <name evidence="8" type="ORF">GZ78_24840</name>
</gene>
<accession>A0A081N9H0</accession>
<evidence type="ECO:0000313" key="9">
    <source>
        <dbReference type="Proteomes" id="UP000028073"/>
    </source>
</evidence>
<dbReference type="GO" id="GO:0009279">
    <property type="term" value="C:cell outer membrane"/>
    <property type="evidence" value="ECO:0007669"/>
    <property type="project" value="UniProtKB-SubCell"/>
</dbReference>
<evidence type="ECO:0000256" key="1">
    <source>
        <dbReference type="ARBA" id="ARBA00004442"/>
    </source>
</evidence>
<evidence type="ECO:0000256" key="6">
    <source>
        <dbReference type="ARBA" id="ARBA00023136"/>
    </source>
</evidence>